<comment type="caution">
    <text evidence="2">The sequence shown here is derived from an EMBL/GenBank/DDBJ whole genome shotgun (WGS) entry which is preliminary data.</text>
</comment>
<evidence type="ECO:0000313" key="3">
    <source>
        <dbReference type="Proteomes" id="UP000738349"/>
    </source>
</evidence>
<dbReference type="Proteomes" id="UP000738349">
    <property type="component" value="Unassembled WGS sequence"/>
</dbReference>
<keyword evidence="1" id="KW-0732">Signal</keyword>
<sequence length="72" mass="8210">MRSSWPPNSVYFLFVLVFFVFSSSCNSAKSFSLLEPFGLPGYLIFCKIALINCDMRLQDPELSSRVFFSSHS</sequence>
<dbReference type="PROSITE" id="PS51257">
    <property type="entry name" value="PROKAR_LIPOPROTEIN"/>
    <property type="match status" value="1"/>
</dbReference>
<name>A0A9P9II55_9HYPO</name>
<evidence type="ECO:0000313" key="2">
    <source>
        <dbReference type="EMBL" id="KAH7122928.1"/>
    </source>
</evidence>
<accession>A0A9P9II55</accession>
<keyword evidence="3" id="KW-1185">Reference proteome</keyword>
<dbReference type="EMBL" id="JAGMUV010000023">
    <property type="protein sequence ID" value="KAH7122928.1"/>
    <property type="molecule type" value="Genomic_DNA"/>
</dbReference>
<proteinExistence type="predicted"/>
<gene>
    <name evidence="2" type="ORF">EDB81DRAFT_223233</name>
</gene>
<protein>
    <recommendedName>
        <fullName evidence="4">Secreted protein</fullName>
    </recommendedName>
</protein>
<feature type="signal peptide" evidence="1">
    <location>
        <begin position="1"/>
        <end position="27"/>
    </location>
</feature>
<evidence type="ECO:0008006" key="4">
    <source>
        <dbReference type="Google" id="ProtNLM"/>
    </source>
</evidence>
<reference evidence="2" key="1">
    <citation type="journal article" date="2021" name="Nat. Commun.">
        <title>Genetic determinants of endophytism in the Arabidopsis root mycobiome.</title>
        <authorList>
            <person name="Mesny F."/>
            <person name="Miyauchi S."/>
            <person name="Thiergart T."/>
            <person name="Pickel B."/>
            <person name="Atanasova L."/>
            <person name="Karlsson M."/>
            <person name="Huettel B."/>
            <person name="Barry K.W."/>
            <person name="Haridas S."/>
            <person name="Chen C."/>
            <person name="Bauer D."/>
            <person name="Andreopoulos W."/>
            <person name="Pangilinan J."/>
            <person name="LaButti K."/>
            <person name="Riley R."/>
            <person name="Lipzen A."/>
            <person name="Clum A."/>
            <person name="Drula E."/>
            <person name="Henrissat B."/>
            <person name="Kohler A."/>
            <person name="Grigoriev I.V."/>
            <person name="Martin F.M."/>
            <person name="Hacquard S."/>
        </authorList>
    </citation>
    <scope>NUCLEOTIDE SEQUENCE</scope>
    <source>
        <strain evidence="2">MPI-CAGE-AT-0147</strain>
    </source>
</reference>
<feature type="chain" id="PRO_5040292943" description="Secreted protein" evidence="1">
    <location>
        <begin position="28"/>
        <end position="72"/>
    </location>
</feature>
<evidence type="ECO:0000256" key="1">
    <source>
        <dbReference type="SAM" id="SignalP"/>
    </source>
</evidence>
<organism evidence="2 3">
    <name type="scientific">Dactylonectria macrodidyma</name>
    <dbReference type="NCBI Taxonomy" id="307937"/>
    <lineage>
        <taxon>Eukaryota</taxon>
        <taxon>Fungi</taxon>
        <taxon>Dikarya</taxon>
        <taxon>Ascomycota</taxon>
        <taxon>Pezizomycotina</taxon>
        <taxon>Sordariomycetes</taxon>
        <taxon>Hypocreomycetidae</taxon>
        <taxon>Hypocreales</taxon>
        <taxon>Nectriaceae</taxon>
        <taxon>Dactylonectria</taxon>
    </lineage>
</organism>
<dbReference type="AlphaFoldDB" id="A0A9P9II55"/>